<evidence type="ECO:0000313" key="1">
    <source>
        <dbReference type="EMBL" id="UTZ31500.1"/>
    </source>
</evidence>
<sequence length="56" mass="6415">MNQAEVIAKVIELSGGVEQLRIDSDRSLQKINCKWYQHTEIIGRVLRAHLFSFSVS</sequence>
<accession>A0ABY5IDN6</accession>
<dbReference type="Proteomes" id="UP001059912">
    <property type="component" value="Chromosome 1"/>
</dbReference>
<proteinExistence type="predicted"/>
<keyword evidence="2" id="KW-1185">Reference proteome</keyword>
<dbReference type="EMBL" id="CP050470">
    <property type="protein sequence ID" value="UTZ31500.1"/>
    <property type="molecule type" value="Genomic_DNA"/>
</dbReference>
<name>A0ABY5IDN6_9VIBR</name>
<evidence type="ECO:0000313" key="2">
    <source>
        <dbReference type="Proteomes" id="UP001059912"/>
    </source>
</evidence>
<protein>
    <submittedName>
        <fullName evidence="1">Uncharacterized protein</fullName>
    </submittedName>
</protein>
<gene>
    <name evidence="1" type="ORF">HB762_08845</name>
</gene>
<organism evidence="1 2">
    <name type="scientific">Vibrio campbellii</name>
    <dbReference type="NCBI Taxonomy" id="680"/>
    <lineage>
        <taxon>Bacteria</taxon>
        <taxon>Pseudomonadati</taxon>
        <taxon>Pseudomonadota</taxon>
        <taxon>Gammaproteobacteria</taxon>
        <taxon>Vibrionales</taxon>
        <taxon>Vibrionaceae</taxon>
        <taxon>Vibrio</taxon>
    </lineage>
</organism>
<reference evidence="1" key="1">
    <citation type="submission" date="2020-03" db="EMBL/GenBank/DDBJ databases">
        <title>Five strains of Vibrio campbellii isolated from Mariana Trench.</title>
        <authorList>
            <person name="Liang J."/>
            <person name="Zhang X.-H."/>
        </authorList>
    </citation>
    <scope>NUCLEOTIDE SEQUENCE</scope>
    <source>
        <strain evidence="1">LJC013</strain>
    </source>
</reference>
<dbReference type="RefSeq" id="WP_255898010.1">
    <property type="nucleotide sequence ID" value="NZ_CP050470.1"/>
</dbReference>